<keyword evidence="2" id="KW-1133">Transmembrane helix</keyword>
<feature type="region of interest" description="Disordered" evidence="1">
    <location>
        <begin position="65"/>
        <end position="140"/>
    </location>
</feature>
<feature type="non-terminal residue" evidence="3">
    <location>
        <position position="140"/>
    </location>
</feature>
<protein>
    <submittedName>
        <fullName evidence="3">Uncharacterized protein</fullName>
    </submittedName>
</protein>
<evidence type="ECO:0000256" key="2">
    <source>
        <dbReference type="SAM" id="Phobius"/>
    </source>
</evidence>
<keyword evidence="2" id="KW-0812">Transmembrane</keyword>
<keyword evidence="2" id="KW-0472">Membrane</keyword>
<organism evidence="3 4">
    <name type="scientific">Elaphomyces granulatus</name>
    <dbReference type="NCBI Taxonomy" id="519963"/>
    <lineage>
        <taxon>Eukaryota</taxon>
        <taxon>Fungi</taxon>
        <taxon>Dikarya</taxon>
        <taxon>Ascomycota</taxon>
        <taxon>Pezizomycotina</taxon>
        <taxon>Eurotiomycetes</taxon>
        <taxon>Eurotiomycetidae</taxon>
        <taxon>Eurotiales</taxon>
        <taxon>Elaphomycetaceae</taxon>
        <taxon>Elaphomyces</taxon>
    </lineage>
</organism>
<feature type="compositionally biased region" description="Basic and acidic residues" evidence="1">
    <location>
        <begin position="65"/>
        <end position="80"/>
    </location>
</feature>
<keyword evidence="4" id="KW-1185">Reference proteome</keyword>
<sequence length="140" mass="15976">MIINVSGFNLEHLNSLDLLLEKMVALGSLSLWTIWSVWIISSIGNMSNHWHMNARHYPIEDRSSYHIDEQGGRRQGDEMISRATPRSYPHQRDPPHPGSTPQETGREPFGWQNSRPNIEYLAAQPPSLGPIEYTQEMGDP</sequence>
<evidence type="ECO:0000313" key="3">
    <source>
        <dbReference type="EMBL" id="OXV09078.1"/>
    </source>
</evidence>
<comment type="caution">
    <text evidence="3">The sequence shown here is derived from an EMBL/GenBank/DDBJ whole genome shotgun (WGS) entry which is preliminary data.</text>
</comment>
<accession>A0A232LYE9</accession>
<evidence type="ECO:0000313" key="4">
    <source>
        <dbReference type="Proteomes" id="UP000243515"/>
    </source>
</evidence>
<dbReference type="AlphaFoldDB" id="A0A232LYE9"/>
<dbReference type="EMBL" id="NPHW01003725">
    <property type="protein sequence ID" value="OXV09078.1"/>
    <property type="molecule type" value="Genomic_DNA"/>
</dbReference>
<reference evidence="3 4" key="1">
    <citation type="journal article" date="2015" name="Environ. Microbiol.">
        <title>Metagenome sequence of Elaphomyces granulatus from sporocarp tissue reveals Ascomycota ectomycorrhizal fingerprints of genome expansion and a Proteobacteria-rich microbiome.</title>
        <authorList>
            <person name="Quandt C.A."/>
            <person name="Kohler A."/>
            <person name="Hesse C.N."/>
            <person name="Sharpton T.J."/>
            <person name="Martin F."/>
            <person name="Spatafora J.W."/>
        </authorList>
    </citation>
    <scope>NUCLEOTIDE SEQUENCE [LARGE SCALE GENOMIC DNA]</scope>
    <source>
        <strain evidence="3 4">OSC145934</strain>
    </source>
</reference>
<feature type="transmembrane region" description="Helical" evidence="2">
    <location>
        <begin position="23"/>
        <end position="43"/>
    </location>
</feature>
<evidence type="ECO:0000256" key="1">
    <source>
        <dbReference type="SAM" id="MobiDB-lite"/>
    </source>
</evidence>
<dbReference type="Proteomes" id="UP000243515">
    <property type="component" value="Unassembled WGS sequence"/>
</dbReference>
<gene>
    <name evidence="3" type="ORF">Egran_03159</name>
</gene>
<name>A0A232LYE9_9EURO</name>
<proteinExistence type="predicted"/>